<accession>A0A8H3F5B9</accession>
<dbReference type="AlphaFoldDB" id="A0A8H3F5B9"/>
<evidence type="ECO:0000313" key="2">
    <source>
        <dbReference type="EMBL" id="CAF9918451.1"/>
    </source>
</evidence>
<comment type="caution">
    <text evidence="2">The sequence shown here is derived from an EMBL/GenBank/DDBJ whole genome shotgun (WGS) entry which is preliminary data.</text>
</comment>
<keyword evidence="1" id="KW-0732">Signal</keyword>
<organism evidence="2 3">
    <name type="scientific">Imshaugia aleurites</name>
    <dbReference type="NCBI Taxonomy" id="172621"/>
    <lineage>
        <taxon>Eukaryota</taxon>
        <taxon>Fungi</taxon>
        <taxon>Dikarya</taxon>
        <taxon>Ascomycota</taxon>
        <taxon>Pezizomycotina</taxon>
        <taxon>Lecanoromycetes</taxon>
        <taxon>OSLEUM clade</taxon>
        <taxon>Lecanoromycetidae</taxon>
        <taxon>Lecanorales</taxon>
        <taxon>Lecanorineae</taxon>
        <taxon>Parmeliaceae</taxon>
        <taxon>Imshaugia</taxon>
    </lineage>
</organism>
<dbReference type="EMBL" id="CAJPDT010000020">
    <property type="protein sequence ID" value="CAF9918451.1"/>
    <property type="molecule type" value="Genomic_DNA"/>
</dbReference>
<dbReference type="Proteomes" id="UP000664534">
    <property type="component" value="Unassembled WGS sequence"/>
</dbReference>
<gene>
    <name evidence="2" type="ORF">IMSHALPRED_004310</name>
</gene>
<evidence type="ECO:0000313" key="3">
    <source>
        <dbReference type="Proteomes" id="UP000664534"/>
    </source>
</evidence>
<keyword evidence="3" id="KW-1185">Reference proteome</keyword>
<reference evidence="2" key="1">
    <citation type="submission" date="2021-03" db="EMBL/GenBank/DDBJ databases">
        <authorList>
            <person name="Tagirdzhanova G."/>
        </authorList>
    </citation>
    <scope>NUCLEOTIDE SEQUENCE</scope>
</reference>
<evidence type="ECO:0000256" key="1">
    <source>
        <dbReference type="SAM" id="SignalP"/>
    </source>
</evidence>
<name>A0A8H3F5B9_9LECA</name>
<protein>
    <submittedName>
        <fullName evidence="2">Uncharacterized protein</fullName>
    </submittedName>
</protein>
<feature type="signal peptide" evidence="1">
    <location>
        <begin position="1"/>
        <end position="21"/>
    </location>
</feature>
<sequence length="171" mass="18443">MRPSTILLPFSLHLLPISSLALTNPPTANLITLSTTTNLTLTAPVPLCVQITHPPMLGLNPTNCEIAVPIICRKFTTPPQQLRRDVWIWTELPGCSLGYYLPAEASVPYQQQCESTFGAVVEGCATDSRFNAGVVNVLVLPGFAGPGEAVVQGKLRYAMAPERLTLPFGKE</sequence>
<proteinExistence type="predicted"/>
<dbReference type="OrthoDB" id="5398888at2759"/>
<feature type="chain" id="PRO_5034626026" evidence="1">
    <location>
        <begin position="22"/>
        <end position="171"/>
    </location>
</feature>